<protein>
    <submittedName>
        <fullName evidence="3">Serine/threonine-protein kinase MRCK alpha (CDC42-binding protein kinase alpha)</fullName>
    </submittedName>
</protein>
<keyword evidence="1" id="KW-0175">Coiled coil</keyword>
<dbReference type="RefSeq" id="WP_015723400.1">
    <property type="nucleotide sequence ID" value="NC_014972.1"/>
</dbReference>
<dbReference type="GO" id="GO:0016301">
    <property type="term" value="F:kinase activity"/>
    <property type="evidence" value="ECO:0007669"/>
    <property type="project" value="UniProtKB-KW"/>
</dbReference>
<dbReference type="AlphaFoldDB" id="A0A7U3YK74"/>
<evidence type="ECO:0000256" key="2">
    <source>
        <dbReference type="SAM" id="MobiDB-lite"/>
    </source>
</evidence>
<gene>
    <name evidence="3" type="ordered locus">Despr_0679</name>
</gene>
<keyword evidence="4" id="KW-1185">Reference proteome</keyword>
<evidence type="ECO:0000313" key="4">
    <source>
        <dbReference type="Proteomes" id="UP000006365"/>
    </source>
</evidence>
<name>A0A7U3YK74_DESPD</name>
<proteinExistence type="predicted"/>
<keyword evidence="3" id="KW-0418">Kinase</keyword>
<dbReference type="KEGG" id="dpr:Despr_0679"/>
<reference evidence="3 4" key="1">
    <citation type="journal article" date="2011" name="Stand. Genomic Sci.">
        <title>Complete genome sequence of Desulfobulbus propionicus type strain (1pr3).</title>
        <authorList>
            <person name="Pagani I."/>
            <person name="Lapidus A."/>
            <person name="Nolan M."/>
            <person name="Lucas S."/>
            <person name="Hammon N."/>
            <person name="Deshpande S."/>
            <person name="Cheng J.F."/>
            <person name="Chertkov O."/>
            <person name="Davenport K."/>
            <person name="Tapia R."/>
            <person name="Han C."/>
            <person name="Goodwin L."/>
            <person name="Pitluck S."/>
            <person name="Liolios K."/>
            <person name="Mavromatis K."/>
            <person name="Ivanova N."/>
            <person name="Mikhailova N."/>
            <person name="Pati A."/>
            <person name="Chen A."/>
            <person name="Palaniappan K."/>
            <person name="Land M."/>
            <person name="Hauser L."/>
            <person name="Chang Y.J."/>
            <person name="Jeffries C.D."/>
            <person name="Detter J.C."/>
            <person name="Brambilla E."/>
            <person name="Kannan K.P."/>
            <person name="Djao O.D."/>
            <person name="Rohde M."/>
            <person name="Pukall R."/>
            <person name="Spring S."/>
            <person name="Goker M."/>
            <person name="Sikorski J."/>
            <person name="Woyke T."/>
            <person name="Bristow J."/>
            <person name="Eisen J.A."/>
            <person name="Markowitz V."/>
            <person name="Hugenholtz P."/>
            <person name="Kyrpides N.C."/>
            <person name="Klenk H.P."/>
        </authorList>
    </citation>
    <scope>NUCLEOTIDE SEQUENCE [LARGE SCALE GENOMIC DNA]</scope>
    <source>
        <strain evidence="4">ATCC 33891 / DSM 2032 / 1pr3</strain>
    </source>
</reference>
<feature type="coiled-coil region" evidence="1">
    <location>
        <begin position="137"/>
        <end position="164"/>
    </location>
</feature>
<dbReference type="Proteomes" id="UP000006365">
    <property type="component" value="Chromosome"/>
</dbReference>
<dbReference type="EMBL" id="CP002364">
    <property type="protein sequence ID" value="ADW16855.1"/>
    <property type="molecule type" value="Genomic_DNA"/>
</dbReference>
<sequence length="164" mass="18542">MGAIQTMVRALCIGALLTGCAGQTTDPRQGGLFSYNPDAYEQRLRDRRDQLTQVEQANQSEEARTSGLRAEQSAQLEEKAALERQLKKLSSSIASLEKDVKKKRAATATQQKERQRILHELQTLQSSARTADDMEDPEEKRLELERLKAKRDQLEKEASNLMKL</sequence>
<feature type="region of interest" description="Disordered" evidence="2">
    <location>
        <begin position="53"/>
        <end position="76"/>
    </location>
</feature>
<evidence type="ECO:0000256" key="1">
    <source>
        <dbReference type="SAM" id="Coils"/>
    </source>
</evidence>
<evidence type="ECO:0000313" key="3">
    <source>
        <dbReference type="EMBL" id="ADW16855.1"/>
    </source>
</evidence>
<accession>A0A7U3YK74</accession>
<keyword evidence="3" id="KW-0808">Transferase</keyword>
<organism evidence="3 4">
    <name type="scientific">Desulfobulbus propionicus (strain ATCC 33891 / DSM 2032 / VKM B-1956 / 1pr3)</name>
    <dbReference type="NCBI Taxonomy" id="577650"/>
    <lineage>
        <taxon>Bacteria</taxon>
        <taxon>Pseudomonadati</taxon>
        <taxon>Thermodesulfobacteriota</taxon>
        <taxon>Desulfobulbia</taxon>
        <taxon>Desulfobulbales</taxon>
        <taxon>Desulfobulbaceae</taxon>
        <taxon>Desulfobulbus</taxon>
    </lineage>
</organism>